<organism evidence="2 3">
    <name type="scientific">Rotaria socialis</name>
    <dbReference type="NCBI Taxonomy" id="392032"/>
    <lineage>
        <taxon>Eukaryota</taxon>
        <taxon>Metazoa</taxon>
        <taxon>Spiralia</taxon>
        <taxon>Gnathifera</taxon>
        <taxon>Rotifera</taxon>
        <taxon>Eurotatoria</taxon>
        <taxon>Bdelloidea</taxon>
        <taxon>Philodinida</taxon>
        <taxon>Philodinidae</taxon>
        <taxon>Rotaria</taxon>
    </lineage>
</organism>
<evidence type="ECO:0000313" key="3">
    <source>
        <dbReference type="Proteomes" id="UP000663873"/>
    </source>
</evidence>
<protein>
    <submittedName>
        <fullName evidence="2">Uncharacterized protein</fullName>
    </submittedName>
</protein>
<evidence type="ECO:0000313" key="1">
    <source>
        <dbReference type="EMBL" id="CAF4964551.1"/>
    </source>
</evidence>
<reference evidence="2" key="1">
    <citation type="submission" date="2021-02" db="EMBL/GenBank/DDBJ databases">
        <authorList>
            <person name="Nowell W R."/>
        </authorList>
    </citation>
    <scope>NUCLEOTIDE SEQUENCE</scope>
</reference>
<sequence>MGKLEQRLDAVARVKDTRQLIELQERLHSALSLYFGIK</sequence>
<accession>A0A821ZX39</accession>
<feature type="non-terminal residue" evidence="2">
    <location>
        <position position="38"/>
    </location>
</feature>
<dbReference type="AlphaFoldDB" id="A0A821ZX39"/>
<dbReference type="EMBL" id="CAJOBP010107340">
    <property type="protein sequence ID" value="CAF4992922.1"/>
    <property type="molecule type" value="Genomic_DNA"/>
</dbReference>
<keyword evidence="3" id="KW-1185">Reference proteome</keyword>
<evidence type="ECO:0000313" key="2">
    <source>
        <dbReference type="EMBL" id="CAF4992922.1"/>
    </source>
</evidence>
<name>A0A821ZX39_9BILA</name>
<dbReference type="EMBL" id="CAJOBP010096786">
    <property type="protein sequence ID" value="CAF4964551.1"/>
    <property type="molecule type" value="Genomic_DNA"/>
</dbReference>
<dbReference type="Proteomes" id="UP000663873">
    <property type="component" value="Unassembled WGS sequence"/>
</dbReference>
<proteinExistence type="predicted"/>
<comment type="caution">
    <text evidence="2">The sequence shown here is derived from an EMBL/GenBank/DDBJ whole genome shotgun (WGS) entry which is preliminary data.</text>
</comment>
<gene>
    <name evidence="1" type="ORF">UJA718_LOCUS48422</name>
    <name evidence="2" type="ORF">UJA718_LOCUS49924</name>
</gene>